<reference evidence="9" key="1">
    <citation type="submission" date="2023-07" db="EMBL/GenBank/DDBJ databases">
        <title>Chromosome-level genome assembly of Artemia franciscana.</title>
        <authorList>
            <person name="Jo E."/>
        </authorList>
    </citation>
    <scope>NUCLEOTIDE SEQUENCE</scope>
    <source>
        <tissue evidence="9">Whole body</tissue>
    </source>
</reference>
<dbReference type="InterPro" id="IPR001865">
    <property type="entry name" value="Ribosomal_uS2"/>
</dbReference>
<dbReference type="InterPro" id="IPR005706">
    <property type="entry name" value="Ribosomal_uS2_bac/mit/plastid"/>
</dbReference>
<dbReference type="CDD" id="cd01425">
    <property type="entry name" value="RPS2"/>
    <property type="match status" value="1"/>
</dbReference>
<accession>A0AA88L4T9</accession>
<comment type="similarity">
    <text evidence="2">Belongs to the universal ribosomal protein uS2 family.</text>
</comment>
<evidence type="ECO:0000313" key="9">
    <source>
        <dbReference type="EMBL" id="KAK2716847.1"/>
    </source>
</evidence>
<evidence type="ECO:0000313" key="10">
    <source>
        <dbReference type="Proteomes" id="UP001187531"/>
    </source>
</evidence>
<dbReference type="FunFam" id="3.40.50.10490:FF:000026">
    <property type="entry name" value="28S ribosomal protein S2, mitochondrial"/>
    <property type="match status" value="1"/>
</dbReference>
<evidence type="ECO:0000256" key="8">
    <source>
        <dbReference type="ARBA" id="ARBA00083109"/>
    </source>
</evidence>
<dbReference type="AlphaFoldDB" id="A0AA88L4T9"/>
<evidence type="ECO:0000256" key="1">
    <source>
        <dbReference type="ARBA" id="ARBA00004173"/>
    </source>
</evidence>
<evidence type="ECO:0000256" key="2">
    <source>
        <dbReference type="ARBA" id="ARBA00006242"/>
    </source>
</evidence>
<dbReference type="InterPro" id="IPR018130">
    <property type="entry name" value="Ribosomal_uS2_CS"/>
</dbReference>
<evidence type="ECO:0000256" key="3">
    <source>
        <dbReference type="ARBA" id="ARBA00022980"/>
    </source>
</evidence>
<organism evidence="9 10">
    <name type="scientific">Artemia franciscana</name>
    <name type="common">Brine shrimp</name>
    <name type="synonym">Artemia sanfranciscana</name>
    <dbReference type="NCBI Taxonomy" id="6661"/>
    <lineage>
        <taxon>Eukaryota</taxon>
        <taxon>Metazoa</taxon>
        <taxon>Ecdysozoa</taxon>
        <taxon>Arthropoda</taxon>
        <taxon>Crustacea</taxon>
        <taxon>Branchiopoda</taxon>
        <taxon>Anostraca</taxon>
        <taxon>Artemiidae</taxon>
        <taxon>Artemia</taxon>
    </lineage>
</organism>
<dbReference type="InterPro" id="IPR023591">
    <property type="entry name" value="Ribosomal_uS2_flav_dom_sf"/>
</dbReference>
<keyword evidence="4" id="KW-0496">Mitochondrion</keyword>
<sequence>MKGIRQIGWQALKNHSRKVQTQAEQVQLPLTDAIEKKPLIDPLKFHDYFGVRKLVKIEELFNARVHLGHKEGTLNPKMVPFTYGTRLGHLIIDLNQTAELLSDALNFMAHIAYRDGIILFVNHYPQHTMLIEETARKCGEFAFAREWRINMFTNATNIYGGVTRLPDLCILLSTLDPMMRDHLAILDCAKMGIPSIGIVDTNSDPNLITYPIPGNDDSPSSVNLYCKLFVEAILAGKAKRKEQGLS</sequence>
<dbReference type="EMBL" id="JAVRJZ010000011">
    <property type="protein sequence ID" value="KAK2716847.1"/>
    <property type="molecule type" value="Genomic_DNA"/>
</dbReference>
<dbReference type="PRINTS" id="PR00395">
    <property type="entry name" value="RIBOSOMALS2"/>
</dbReference>
<keyword evidence="5" id="KW-0687">Ribonucleoprotein</keyword>
<dbReference type="GO" id="GO:0003735">
    <property type="term" value="F:structural constituent of ribosome"/>
    <property type="evidence" value="ECO:0007669"/>
    <property type="project" value="InterPro"/>
</dbReference>
<evidence type="ECO:0000256" key="7">
    <source>
        <dbReference type="ARBA" id="ARBA00071390"/>
    </source>
</evidence>
<evidence type="ECO:0000256" key="5">
    <source>
        <dbReference type="ARBA" id="ARBA00023274"/>
    </source>
</evidence>
<evidence type="ECO:0000256" key="4">
    <source>
        <dbReference type="ARBA" id="ARBA00023128"/>
    </source>
</evidence>
<dbReference type="SUPFAM" id="SSF52313">
    <property type="entry name" value="Ribosomal protein S2"/>
    <property type="match status" value="1"/>
</dbReference>
<dbReference type="Gene3D" id="3.40.50.10490">
    <property type="entry name" value="Glucose-6-phosphate isomerase like protein, domain 1"/>
    <property type="match status" value="1"/>
</dbReference>
<dbReference type="Proteomes" id="UP001187531">
    <property type="component" value="Unassembled WGS sequence"/>
</dbReference>
<keyword evidence="3" id="KW-0689">Ribosomal protein</keyword>
<dbReference type="Pfam" id="PF00318">
    <property type="entry name" value="Ribosomal_S2"/>
    <property type="match status" value="1"/>
</dbReference>
<dbReference type="GO" id="GO:0005763">
    <property type="term" value="C:mitochondrial small ribosomal subunit"/>
    <property type="evidence" value="ECO:0007669"/>
    <property type="project" value="UniProtKB-ARBA"/>
</dbReference>
<dbReference type="GO" id="GO:0005743">
    <property type="term" value="C:mitochondrial inner membrane"/>
    <property type="evidence" value="ECO:0007669"/>
    <property type="project" value="UniProtKB-ARBA"/>
</dbReference>
<comment type="function">
    <text evidence="6">Required for mitoribosome formation and stability, and mitochondrial translation.</text>
</comment>
<comment type="subcellular location">
    <subcellularLocation>
        <location evidence="1">Mitochondrion</location>
    </subcellularLocation>
</comment>
<evidence type="ECO:0000256" key="6">
    <source>
        <dbReference type="ARBA" id="ARBA00059792"/>
    </source>
</evidence>
<name>A0AA88L4T9_ARTSF</name>
<dbReference type="PANTHER" id="PTHR12534">
    <property type="entry name" value="30S RIBOSOMAL PROTEIN S2 PROKARYOTIC AND ORGANELLAR"/>
    <property type="match status" value="1"/>
</dbReference>
<protein>
    <recommendedName>
        <fullName evidence="7">Small ribosomal subunit protein uS2m</fullName>
    </recommendedName>
    <alternativeName>
        <fullName evidence="8">28S ribosomal protein S2, mitochondrial</fullName>
    </alternativeName>
</protein>
<dbReference type="GO" id="GO:0006412">
    <property type="term" value="P:translation"/>
    <property type="evidence" value="ECO:0007669"/>
    <property type="project" value="InterPro"/>
</dbReference>
<gene>
    <name evidence="9" type="ORF">QYM36_007107</name>
</gene>
<keyword evidence="10" id="KW-1185">Reference proteome</keyword>
<comment type="caution">
    <text evidence="9">The sequence shown here is derived from an EMBL/GenBank/DDBJ whole genome shotgun (WGS) entry which is preliminary data.</text>
</comment>
<dbReference type="PROSITE" id="PS00962">
    <property type="entry name" value="RIBOSOMAL_S2_1"/>
    <property type="match status" value="1"/>
</dbReference>
<dbReference type="PANTHER" id="PTHR12534:SF0">
    <property type="entry name" value="SMALL RIBOSOMAL SUBUNIT PROTEIN US2M"/>
    <property type="match status" value="1"/>
</dbReference>
<proteinExistence type="inferred from homology"/>
<dbReference type="HAMAP" id="MF_00291_B">
    <property type="entry name" value="Ribosomal_uS2_B"/>
    <property type="match status" value="1"/>
</dbReference>